<feature type="transmembrane region" description="Helical" evidence="11">
    <location>
        <begin position="96"/>
        <end position="119"/>
    </location>
</feature>
<feature type="binding site" evidence="11">
    <location>
        <position position="77"/>
    </location>
    <ligand>
        <name>Na(+)</name>
        <dbReference type="ChEBI" id="CHEBI:29101"/>
        <note>structural</note>
    </ligand>
</feature>
<dbReference type="GO" id="GO:0005886">
    <property type="term" value="C:plasma membrane"/>
    <property type="evidence" value="ECO:0007669"/>
    <property type="project" value="UniProtKB-SubCell"/>
</dbReference>
<comment type="subcellular location">
    <subcellularLocation>
        <location evidence="1 11">Cell membrane</location>
        <topology evidence="1 11">Multi-pass membrane protein</topology>
    </subcellularLocation>
</comment>
<evidence type="ECO:0000256" key="5">
    <source>
        <dbReference type="ARBA" id="ARBA00022989"/>
    </source>
</evidence>
<evidence type="ECO:0000313" key="13">
    <source>
        <dbReference type="Proteomes" id="UP000050827"/>
    </source>
</evidence>
<feature type="binding site" evidence="11">
    <location>
        <position position="74"/>
    </location>
    <ligand>
        <name>Na(+)</name>
        <dbReference type="ChEBI" id="CHEBI:29101"/>
        <note>structural</note>
    </ligand>
</feature>
<dbReference type="InterPro" id="IPR003691">
    <property type="entry name" value="FluC"/>
</dbReference>
<evidence type="ECO:0000256" key="9">
    <source>
        <dbReference type="ARBA" id="ARBA00035120"/>
    </source>
</evidence>
<dbReference type="GO" id="GO:0140114">
    <property type="term" value="P:cellular detoxification of fluoride"/>
    <property type="evidence" value="ECO:0007669"/>
    <property type="project" value="UniProtKB-UniRule"/>
</dbReference>
<protein>
    <recommendedName>
        <fullName evidence="11">Fluoride-specific ion channel FluC</fullName>
    </recommendedName>
</protein>
<dbReference type="OrthoDB" id="9815830at2"/>
<comment type="caution">
    <text evidence="12">The sequence shown here is derived from an EMBL/GenBank/DDBJ whole genome shotgun (WGS) entry which is preliminary data.</text>
</comment>
<evidence type="ECO:0000256" key="3">
    <source>
        <dbReference type="ARBA" id="ARBA00022519"/>
    </source>
</evidence>
<gene>
    <name evidence="11" type="primary">fluC</name>
    <name evidence="11" type="synonym">crcB</name>
    <name evidence="12" type="ORF">AAY42_17505</name>
</gene>
<accession>A0A0Q1CKC4</accession>
<feature type="transmembrane region" description="Helical" evidence="11">
    <location>
        <begin position="32"/>
        <end position="53"/>
    </location>
</feature>
<keyword evidence="7 11" id="KW-0472">Membrane</keyword>
<evidence type="ECO:0000313" key="12">
    <source>
        <dbReference type="EMBL" id="KQC31471.1"/>
    </source>
</evidence>
<comment type="similarity">
    <text evidence="9 11">Belongs to the fluoride channel Fluc/FEX (TC 1.A.43) family.</text>
</comment>
<dbReference type="PATRIC" id="fig|1547436.3.peg.3609"/>
<reference evidence="12 13" key="1">
    <citation type="submission" date="2015-04" db="EMBL/GenBank/DDBJ databases">
        <title>Complete genome of flavobacterium.</title>
        <authorList>
            <person name="Kwon Y.M."/>
            <person name="Kim S.-J."/>
        </authorList>
    </citation>
    <scope>NUCLEOTIDE SEQUENCE [LARGE SCALE GENOMIC DNA]</scope>
    <source>
        <strain evidence="12 13">DK169</strain>
    </source>
</reference>
<keyword evidence="5 11" id="KW-1133">Transmembrane helix</keyword>
<keyword evidence="8 11" id="KW-0407">Ion channel</keyword>
<keyword evidence="11" id="KW-0479">Metal-binding</keyword>
<dbReference type="PANTHER" id="PTHR28259:SF1">
    <property type="entry name" value="FLUORIDE EXPORT PROTEIN 1-RELATED"/>
    <property type="match status" value="1"/>
</dbReference>
<dbReference type="PANTHER" id="PTHR28259">
    <property type="entry name" value="FLUORIDE EXPORT PROTEIN 1-RELATED"/>
    <property type="match status" value="1"/>
</dbReference>
<keyword evidence="3" id="KW-0997">Cell inner membrane</keyword>
<keyword evidence="11" id="KW-0915">Sodium</keyword>
<dbReference type="Proteomes" id="UP000050827">
    <property type="component" value="Unassembled WGS sequence"/>
</dbReference>
<evidence type="ECO:0000256" key="7">
    <source>
        <dbReference type="ARBA" id="ARBA00023136"/>
    </source>
</evidence>
<evidence type="ECO:0000256" key="6">
    <source>
        <dbReference type="ARBA" id="ARBA00023065"/>
    </source>
</evidence>
<organism evidence="12 13">
    <name type="scientific">Flagellimonas eckloniae</name>
    <dbReference type="NCBI Taxonomy" id="346185"/>
    <lineage>
        <taxon>Bacteria</taxon>
        <taxon>Pseudomonadati</taxon>
        <taxon>Bacteroidota</taxon>
        <taxon>Flavobacteriia</taxon>
        <taxon>Flavobacteriales</taxon>
        <taxon>Flavobacteriaceae</taxon>
        <taxon>Flagellimonas</taxon>
    </lineage>
</organism>
<keyword evidence="4 11" id="KW-0812">Transmembrane</keyword>
<dbReference type="NCBIfam" id="TIGR00494">
    <property type="entry name" value="crcB"/>
    <property type="match status" value="1"/>
</dbReference>
<sequence length="124" mass="13429">MKQVFLVFLGGGFGSVLRYAISKPLNTTLQNFFLGTFLVNIIGCLLIGVILGLSSRSNFLSTNTTLFLATGFCGGFTTYSSFAFEKHSLLKNSDLFNFSMYTIASIAVGVLAIAFGLWLSKLVD</sequence>
<keyword evidence="11" id="KW-0813">Transport</keyword>
<dbReference type="HAMAP" id="MF_00454">
    <property type="entry name" value="FluC"/>
    <property type="match status" value="1"/>
</dbReference>
<evidence type="ECO:0000256" key="2">
    <source>
        <dbReference type="ARBA" id="ARBA00022475"/>
    </source>
</evidence>
<dbReference type="EMBL" id="LCTZ01000002">
    <property type="protein sequence ID" value="KQC31471.1"/>
    <property type="molecule type" value="Genomic_DNA"/>
</dbReference>
<dbReference type="AlphaFoldDB" id="A0A0Q1CKC4"/>
<evidence type="ECO:0000256" key="11">
    <source>
        <dbReference type="HAMAP-Rule" id="MF_00454"/>
    </source>
</evidence>
<name>A0A0Q1CKC4_9FLAO</name>
<evidence type="ECO:0000256" key="8">
    <source>
        <dbReference type="ARBA" id="ARBA00023303"/>
    </source>
</evidence>
<keyword evidence="2 11" id="KW-1003">Cell membrane</keyword>
<evidence type="ECO:0000256" key="1">
    <source>
        <dbReference type="ARBA" id="ARBA00004651"/>
    </source>
</evidence>
<evidence type="ECO:0000256" key="10">
    <source>
        <dbReference type="ARBA" id="ARBA00035585"/>
    </source>
</evidence>
<dbReference type="GO" id="GO:0062054">
    <property type="term" value="F:fluoride channel activity"/>
    <property type="evidence" value="ECO:0007669"/>
    <property type="project" value="UniProtKB-UniRule"/>
</dbReference>
<dbReference type="RefSeq" id="WP_055397547.1">
    <property type="nucleotide sequence ID" value="NZ_LCTZ01000002.1"/>
</dbReference>
<feature type="transmembrane region" description="Helical" evidence="11">
    <location>
        <begin position="65"/>
        <end position="84"/>
    </location>
</feature>
<dbReference type="GO" id="GO:0046872">
    <property type="term" value="F:metal ion binding"/>
    <property type="evidence" value="ECO:0007669"/>
    <property type="project" value="UniProtKB-KW"/>
</dbReference>
<dbReference type="Pfam" id="PF02537">
    <property type="entry name" value="CRCB"/>
    <property type="match status" value="1"/>
</dbReference>
<comment type="activity regulation">
    <text evidence="11">Na(+) is not transported, but it plays an essential structural role and its presence is essential for fluoride channel function.</text>
</comment>
<dbReference type="STRING" id="346185.AAY42_17505"/>
<comment type="function">
    <text evidence="11">Fluoride-specific ion channel. Important for reducing fluoride concentration in the cell, thus reducing its toxicity.</text>
</comment>
<proteinExistence type="inferred from homology"/>
<comment type="catalytic activity">
    <reaction evidence="10">
        <text>fluoride(in) = fluoride(out)</text>
        <dbReference type="Rhea" id="RHEA:76159"/>
        <dbReference type="ChEBI" id="CHEBI:17051"/>
    </reaction>
    <physiologicalReaction direction="left-to-right" evidence="10">
        <dbReference type="Rhea" id="RHEA:76160"/>
    </physiologicalReaction>
</comment>
<keyword evidence="13" id="KW-1185">Reference proteome</keyword>
<evidence type="ECO:0000256" key="4">
    <source>
        <dbReference type="ARBA" id="ARBA00022692"/>
    </source>
</evidence>
<keyword evidence="6 11" id="KW-0406">Ion transport</keyword>